<feature type="domain" description="IraD/Gp25-like" evidence="1">
    <location>
        <begin position="28"/>
        <end position="118"/>
    </location>
</feature>
<dbReference type="RefSeq" id="WP_183307525.1">
    <property type="nucleotide sequence ID" value="NZ_JACIEP010000008.1"/>
</dbReference>
<dbReference type="EMBL" id="JACIEP010000008">
    <property type="protein sequence ID" value="MBB4036627.1"/>
    <property type="molecule type" value="Genomic_DNA"/>
</dbReference>
<reference evidence="2 3" key="1">
    <citation type="submission" date="2020-08" db="EMBL/GenBank/DDBJ databases">
        <title>Genomic Encyclopedia of Type Strains, Phase IV (KMG-IV): sequencing the most valuable type-strain genomes for metagenomic binning, comparative biology and taxonomic classification.</title>
        <authorList>
            <person name="Goeker M."/>
        </authorList>
    </citation>
    <scope>NUCLEOTIDE SEQUENCE [LARGE SCALE GENOMIC DNA]</scope>
    <source>
        <strain evidence="2 3">DSM 104969</strain>
    </source>
</reference>
<evidence type="ECO:0000313" key="2">
    <source>
        <dbReference type="EMBL" id="MBB4036627.1"/>
    </source>
</evidence>
<organism evidence="2 3">
    <name type="scientific">Dysgonomonas hofstadii</name>
    <dbReference type="NCBI Taxonomy" id="637886"/>
    <lineage>
        <taxon>Bacteria</taxon>
        <taxon>Pseudomonadati</taxon>
        <taxon>Bacteroidota</taxon>
        <taxon>Bacteroidia</taxon>
        <taxon>Bacteroidales</taxon>
        <taxon>Dysgonomonadaceae</taxon>
        <taxon>Dysgonomonas</taxon>
    </lineage>
</organism>
<dbReference type="Proteomes" id="UP000555103">
    <property type="component" value="Unassembled WGS sequence"/>
</dbReference>
<evidence type="ECO:0000259" key="1">
    <source>
        <dbReference type="Pfam" id="PF04965"/>
    </source>
</evidence>
<name>A0A840CKN8_9BACT</name>
<protein>
    <recommendedName>
        <fullName evidence="1">IraD/Gp25-like domain-containing protein</fullName>
    </recommendedName>
</protein>
<dbReference type="AlphaFoldDB" id="A0A840CKN8"/>
<dbReference type="Pfam" id="PF04965">
    <property type="entry name" value="GPW_gp25"/>
    <property type="match status" value="1"/>
</dbReference>
<sequence length="135" mass="15670">MNDNESYIGKGWTFPPRFIKGYGASMVSLEEDIKESLQILLGTTPGERIFRYDYGCSIRQWAFEEINLSTKTLIIDSIRQAIISFETRIDVENIHLGTTDISEGILWINIDYKVRQTNNRSNKVYPFYFKEGTNL</sequence>
<dbReference type="SUPFAM" id="SSF160719">
    <property type="entry name" value="gpW/gp25-like"/>
    <property type="match status" value="1"/>
</dbReference>
<evidence type="ECO:0000313" key="3">
    <source>
        <dbReference type="Proteomes" id="UP000555103"/>
    </source>
</evidence>
<gene>
    <name evidence="2" type="ORF">GGR21_002533</name>
</gene>
<keyword evidence="3" id="KW-1185">Reference proteome</keyword>
<dbReference type="InterPro" id="IPR007048">
    <property type="entry name" value="IraD/Gp25-like"/>
</dbReference>
<proteinExistence type="predicted"/>
<accession>A0A840CKN8</accession>
<comment type="caution">
    <text evidence="2">The sequence shown here is derived from an EMBL/GenBank/DDBJ whole genome shotgun (WGS) entry which is preliminary data.</text>
</comment>
<dbReference type="Gene3D" id="3.10.450.40">
    <property type="match status" value="1"/>
</dbReference>